<dbReference type="Proteomes" id="UP000321723">
    <property type="component" value="Unassembled WGS sequence"/>
</dbReference>
<evidence type="ECO:0000259" key="1">
    <source>
        <dbReference type="Pfam" id="PF01590"/>
    </source>
</evidence>
<evidence type="ECO:0000313" key="3">
    <source>
        <dbReference type="Proteomes" id="UP000321723"/>
    </source>
</evidence>
<gene>
    <name evidence="2" type="ORF">CHO01_40270</name>
</gene>
<dbReference type="Pfam" id="PF01590">
    <property type="entry name" value="GAF"/>
    <property type="match status" value="1"/>
</dbReference>
<keyword evidence="3" id="KW-1185">Reference proteome</keyword>
<dbReference type="Gene3D" id="3.30.450.40">
    <property type="match status" value="1"/>
</dbReference>
<name>A0A511FI42_9CELL</name>
<comment type="caution">
    <text evidence="2">The sequence shown here is derived from an EMBL/GenBank/DDBJ whole genome shotgun (WGS) entry which is preliminary data.</text>
</comment>
<reference evidence="2 3" key="1">
    <citation type="submission" date="2019-07" db="EMBL/GenBank/DDBJ databases">
        <title>Whole genome shotgun sequence of Cellulomonas hominis NBRC 16055.</title>
        <authorList>
            <person name="Hosoyama A."/>
            <person name="Uohara A."/>
            <person name="Ohji S."/>
            <person name="Ichikawa N."/>
        </authorList>
    </citation>
    <scope>NUCLEOTIDE SEQUENCE [LARGE SCALE GENOMIC DNA]</scope>
    <source>
        <strain evidence="2 3">NBRC 16055</strain>
    </source>
</reference>
<evidence type="ECO:0000313" key="2">
    <source>
        <dbReference type="EMBL" id="GEL48911.1"/>
    </source>
</evidence>
<accession>A0A511FI42</accession>
<dbReference type="InterPro" id="IPR029016">
    <property type="entry name" value="GAF-like_dom_sf"/>
</dbReference>
<feature type="domain" description="GAF" evidence="1">
    <location>
        <begin position="26"/>
        <end position="148"/>
    </location>
</feature>
<organism evidence="2 3">
    <name type="scientific">Cellulomonas hominis</name>
    <dbReference type="NCBI Taxonomy" id="156981"/>
    <lineage>
        <taxon>Bacteria</taxon>
        <taxon>Bacillati</taxon>
        <taxon>Actinomycetota</taxon>
        <taxon>Actinomycetes</taxon>
        <taxon>Micrococcales</taxon>
        <taxon>Cellulomonadaceae</taxon>
        <taxon>Cellulomonas</taxon>
    </lineage>
</organism>
<dbReference type="SUPFAM" id="SSF55781">
    <property type="entry name" value="GAF domain-like"/>
    <property type="match status" value="1"/>
</dbReference>
<proteinExistence type="predicted"/>
<dbReference type="InterPro" id="IPR003018">
    <property type="entry name" value="GAF"/>
</dbReference>
<dbReference type="AlphaFoldDB" id="A0A511FI42"/>
<protein>
    <recommendedName>
        <fullName evidence="1">GAF domain-containing protein</fullName>
    </recommendedName>
</protein>
<dbReference type="EMBL" id="BJVQ01000140">
    <property type="protein sequence ID" value="GEL48911.1"/>
    <property type="molecule type" value="Genomic_DNA"/>
</dbReference>
<sequence>MHSSARALIALAAAVRIQPPSRPPAHRLARAARDVLRADGVSLSVLSQDGPRLVVDATDRTARELEAAEEILGVGPAHLAAEGADVIVDPAVAPAPWANLATELLGRPRLPWVAAVPLLAGGQAFGALLAHAGGPGPLAQLGWPHDIAVALSRQLLTLPPHTWLDIDGGGTATSRAVGMLMARHRTDASTSLALLRARALAAGQHLDATARQVLGSRGPADPF</sequence>